<protein>
    <submittedName>
        <fullName evidence="2">Uncharacterized protein</fullName>
    </submittedName>
</protein>
<reference evidence="2" key="1">
    <citation type="journal article" date="2020" name="Nature">
        <title>Giant virus diversity and host interactions through global metagenomics.</title>
        <authorList>
            <person name="Schulz F."/>
            <person name="Roux S."/>
            <person name="Paez-Espino D."/>
            <person name="Jungbluth S."/>
            <person name="Walsh D.A."/>
            <person name="Denef V.J."/>
            <person name="McMahon K.D."/>
            <person name="Konstantinidis K.T."/>
            <person name="Eloe-Fadrosh E.A."/>
            <person name="Kyrpides N.C."/>
            <person name="Woyke T."/>
        </authorList>
    </citation>
    <scope>NUCLEOTIDE SEQUENCE</scope>
    <source>
        <strain evidence="2">GVMAG-M-3300023179-90</strain>
    </source>
</reference>
<dbReference type="AlphaFoldDB" id="A0A6C0HC27"/>
<organism evidence="2">
    <name type="scientific">viral metagenome</name>
    <dbReference type="NCBI Taxonomy" id="1070528"/>
    <lineage>
        <taxon>unclassified sequences</taxon>
        <taxon>metagenomes</taxon>
        <taxon>organismal metagenomes</taxon>
    </lineage>
</organism>
<evidence type="ECO:0000256" key="1">
    <source>
        <dbReference type="SAM" id="MobiDB-lite"/>
    </source>
</evidence>
<feature type="region of interest" description="Disordered" evidence="1">
    <location>
        <begin position="324"/>
        <end position="380"/>
    </location>
</feature>
<proteinExistence type="predicted"/>
<evidence type="ECO:0000313" key="2">
    <source>
        <dbReference type="EMBL" id="QHT77940.1"/>
    </source>
</evidence>
<name>A0A6C0HC27_9ZZZZ</name>
<feature type="compositionally biased region" description="Acidic residues" evidence="1">
    <location>
        <begin position="331"/>
        <end position="371"/>
    </location>
</feature>
<accession>A0A6C0HC27</accession>
<dbReference type="EMBL" id="MN739923">
    <property type="protein sequence ID" value="QHT77940.1"/>
    <property type="molecule type" value="Genomic_DNA"/>
</dbReference>
<sequence>MDFETFFYDFLAIINILFFALVKKTHDISLIIIEKVKNYDYQALGLKIIFYAGQAKQFLVETYENNCKKGDPIDVAKETVVYYIKYLHSVVLSYHIEPMENEWISTACIYQTDFDKTTMNYSYNEIYQPMAGEVEPESTQPSPVILLDQFKQWFHASQNIMKTDKKIEESLLTMKTGDTYIYKLCTRENKCCLELPNELSKIKFLNIEYCHPENEKSITIDIDKNGYLVGNEILSSTFVKRCLEYMNGLKSFDMNYTLKIMDNNLDSIVLKSDEYIVLEQNSYKIMKRTAIELTNDWVDVASENNETEFIEKVMDDVNIHLGTEPKQETIVEPEADNEAEPVPEPETENGPENETEEELENETEIEPEEEPQEKIENDIE</sequence>